<keyword evidence="1" id="KW-0472">Membrane</keyword>
<organism evidence="2">
    <name type="scientific">Xenorhabdus szentirmaii</name>
    <dbReference type="NCBI Taxonomy" id="290112"/>
    <lineage>
        <taxon>Bacteria</taxon>
        <taxon>Pseudomonadati</taxon>
        <taxon>Pseudomonadota</taxon>
        <taxon>Gammaproteobacteria</taxon>
        <taxon>Enterobacterales</taxon>
        <taxon>Morganellaceae</taxon>
        <taxon>Xenorhabdus</taxon>
    </lineage>
</organism>
<dbReference type="AlphaFoldDB" id="A0AAW3YS08"/>
<reference evidence="2" key="2">
    <citation type="journal article" date="2024" name="Toxins">
        <title>Genome Sequence Analysis of Native Xenorhabdus Strains Isolated from Entomopathogenic Nematodes in Argentina.</title>
        <authorList>
            <person name="Palma L."/>
            <person name="Frizzo L."/>
            <person name="Kaiser S."/>
            <person name="Berry C."/>
            <person name="Caballero P."/>
            <person name="Bode H.B."/>
            <person name="Del Valle E.E."/>
        </authorList>
    </citation>
    <scope>NUCLEOTIDE SEQUENCE</scope>
    <source>
        <strain evidence="2">M</strain>
    </source>
</reference>
<accession>A0AAW3YS08</accession>
<name>A0AAW3YS08_9GAMM</name>
<gene>
    <name evidence="2" type="ORF">ID854_04900</name>
</gene>
<dbReference type="GeneID" id="97124057"/>
<keyword evidence="1" id="KW-1133">Transmembrane helix</keyword>
<keyword evidence="1" id="KW-0812">Transmembrane</keyword>
<reference evidence="2" key="1">
    <citation type="submission" date="2020-09" db="EMBL/GenBank/DDBJ databases">
        <authorList>
            <person name="Palma L."/>
            <person name="Caballero P."/>
            <person name="Berry C."/>
            <person name="Del Valle E."/>
        </authorList>
    </citation>
    <scope>NUCLEOTIDE SEQUENCE</scope>
    <source>
        <strain evidence="2">M</strain>
    </source>
</reference>
<dbReference type="NCBIfam" id="NF041435">
    <property type="entry name" value="UmoD"/>
    <property type="match status" value="1"/>
</dbReference>
<protein>
    <submittedName>
        <fullName evidence="2">UmoD</fullName>
    </submittedName>
</protein>
<sequence length="154" mass="17552">MEKLKLRQYVIGFIIAIAIIGLIAIFYFKPPRPSIAQVLFSTPIKSVVVVNQSYCHIKMLPLPDKLKNTEEHRLTQYECRTLALLHHLKAKKEYPALTHSVLGDCIPISFEALRIVSYDVNYIIGDRPGKIRVPYNPGETIPLNEKGQLILEQN</sequence>
<dbReference type="Proteomes" id="UP001193920">
    <property type="component" value="Unassembled WGS sequence"/>
</dbReference>
<proteinExistence type="predicted"/>
<feature type="transmembrane region" description="Helical" evidence="1">
    <location>
        <begin position="9"/>
        <end position="28"/>
    </location>
</feature>
<dbReference type="EMBL" id="JACXBF010000118">
    <property type="protein sequence ID" value="MBD2799809.1"/>
    <property type="molecule type" value="Genomic_DNA"/>
</dbReference>
<dbReference type="RefSeq" id="WP_038236070.1">
    <property type="nucleotide sequence ID" value="NZ_CAWNPE010000001.1"/>
</dbReference>
<evidence type="ECO:0000256" key="1">
    <source>
        <dbReference type="SAM" id="Phobius"/>
    </source>
</evidence>
<comment type="caution">
    <text evidence="2">The sequence shown here is derived from an EMBL/GenBank/DDBJ whole genome shotgun (WGS) entry which is preliminary data.</text>
</comment>
<evidence type="ECO:0000313" key="2">
    <source>
        <dbReference type="EMBL" id="MBD2799809.1"/>
    </source>
</evidence>